<dbReference type="GO" id="GO:0005634">
    <property type="term" value="C:nucleus"/>
    <property type="evidence" value="ECO:0007669"/>
    <property type="project" value="UniProtKB-ARBA"/>
</dbReference>
<feature type="binding site" evidence="8">
    <location>
        <position position="130"/>
    </location>
    <ligand>
        <name>S-adenosyl-L-methionine</name>
        <dbReference type="ChEBI" id="CHEBI:59789"/>
    </ligand>
</feature>
<dbReference type="AlphaFoldDB" id="A0A8J2QFG9"/>
<evidence type="ECO:0000256" key="5">
    <source>
        <dbReference type="ARBA" id="ARBA00022691"/>
    </source>
</evidence>
<dbReference type="InterPro" id="IPR029063">
    <property type="entry name" value="SAM-dependent_MTases_sf"/>
</dbReference>
<dbReference type="InterPro" id="IPR038294">
    <property type="entry name" value="SLBP_RNA_bind_sf"/>
</dbReference>
<evidence type="ECO:0000259" key="10">
    <source>
        <dbReference type="Pfam" id="PF15247"/>
    </source>
</evidence>
<organism evidence="11 12">
    <name type="scientific">Danaus chrysippus</name>
    <name type="common">African queen</name>
    <dbReference type="NCBI Taxonomy" id="151541"/>
    <lineage>
        <taxon>Eukaryota</taxon>
        <taxon>Metazoa</taxon>
        <taxon>Ecdysozoa</taxon>
        <taxon>Arthropoda</taxon>
        <taxon>Hexapoda</taxon>
        <taxon>Insecta</taxon>
        <taxon>Pterygota</taxon>
        <taxon>Neoptera</taxon>
        <taxon>Endopterygota</taxon>
        <taxon>Lepidoptera</taxon>
        <taxon>Glossata</taxon>
        <taxon>Ditrysia</taxon>
        <taxon>Papilionoidea</taxon>
        <taxon>Nymphalidae</taxon>
        <taxon>Danainae</taxon>
        <taxon>Danaini</taxon>
        <taxon>Danaina</taxon>
        <taxon>Danaus</taxon>
        <taxon>Anosia</taxon>
    </lineage>
</organism>
<proteinExistence type="inferred from homology"/>
<feature type="binding site" evidence="8">
    <location>
        <position position="181"/>
    </location>
    <ligand>
        <name>S-adenosyl-L-methionine</name>
        <dbReference type="ChEBI" id="CHEBI:59789"/>
    </ligand>
</feature>
<dbReference type="CDD" id="cd02440">
    <property type="entry name" value="AdoMet_MTases"/>
    <property type="match status" value="1"/>
</dbReference>
<dbReference type="Pfam" id="PF15247">
    <property type="entry name" value="SLBP_RNA_bind"/>
    <property type="match status" value="1"/>
</dbReference>
<comment type="similarity">
    <text evidence="1 7">Belongs to the methyltransferase superfamily. METTL16/RlmF family.</text>
</comment>
<keyword evidence="12" id="KW-1185">Reference proteome</keyword>
<feature type="compositionally biased region" description="Basic and acidic residues" evidence="9">
    <location>
        <begin position="368"/>
        <end position="379"/>
    </location>
</feature>
<dbReference type="EC" id="2.1.1.-" evidence="7"/>
<dbReference type="Gene3D" id="3.40.50.150">
    <property type="entry name" value="Vaccinia Virus protein VP39"/>
    <property type="match status" value="1"/>
</dbReference>
<dbReference type="GO" id="GO:0003729">
    <property type="term" value="F:mRNA binding"/>
    <property type="evidence" value="ECO:0007669"/>
    <property type="project" value="UniProtKB-ARBA"/>
</dbReference>
<dbReference type="EMBL" id="CAKASE010000047">
    <property type="protein sequence ID" value="CAG9561845.1"/>
    <property type="molecule type" value="Genomic_DNA"/>
</dbReference>
<dbReference type="PIRSF" id="PIRSF037350">
    <property type="entry name" value="Mtase_ZK1128_prd"/>
    <property type="match status" value="1"/>
</dbReference>
<feature type="binding site" evidence="8">
    <location>
        <position position="107"/>
    </location>
    <ligand>
        <name>S-adenosyl-L-methionine</name>
        <dbReference type="ChEBI" id="CHEBI:59789"/>
    </ligand>
</feature>
<evidence type="ECO:0000313" key="12">
    <source>
        <dbReference type="Proteomes" id="UP000789524"/>
    </source>
</evidence>
<feature type="compositionally biased region" description="Basic and acidic residues" evidence="9">
    <location>
        <begin position="426"/>
        <end position="462"/>
    </location>
</feature>
<evidence type="ECO:0000256" key="9">
    <source>
        <dbReference type="SAM" id="MobiDB-lite"/>
    </source>
</evidence>
<keyword evidence="4 7" id="KW-0808">Transferase</keyword>
<evidence type="ECO:0000256" key="2">
    <source>
        <dbReference type="ARBA" id="ARBA00006151"/>
    </source>
</evidence>
<keyword evidence="6" id="KW-0694">RNA-binding</keyword>
<accession>A0A8J2QFG9</accession>
<evidence type="ECO:0000256" key="8">
    <source>
        <dbReference type="PIRSR" id="PIRSR037350-1"/>
    </source>
</evidence>
<dbReference type="InterPro" id="IPR017182">
    <property type="entry name" value="METTL16/PsiM"/>
</dbReference>
<evidence type="ECO:0000256" key="4">
    <source>
        <dbReference type="ARBA" id="ARBA00022679"/>
    </source>
</evidence>
<evidence type="ECO:0000256" key="1">
    <source>
        <dbReference type="ARBA" id="ARBA00005878"/>
    </source>
</evidence>
<dbReference type="Pfam" id="PF05971">
    <property type="entry name" value="Methyltransf_10"/>
    <property type="match status" value="1"/>
</dbReference>
<dbReference type="PANTHER" id="PTHR13393:SF0">
    <property type="entry name" value="RNA N6-ADENOSINE-METHYLTRANSFERASE METTL16"/>
    <property type="match status" value="1"/>
</dbReference>
<dbReference type="InterPro" id="IPR010286">
    <property type="entry name" value="METTL16/RlmF"/>
</dbReference>
<keyword evidence="5 8" id="KW-0949">S-adenosyl-L-methionine</keyword>
<reference evidence="11" key="1">
    <citation type="submission" date="2021-09" db="EMBL/GenBank/DDBJ databases">
        <authorList>
            <person name="Martin H S."/>
        </authorList>
    </citation>
    <scope>NUCLEOTIDE SEQUENCE</scope>
</reference>
<dbReference type="FunFam" id="1.10.8.1120:FF:000001">
    <property type="entry name" value="Histone RNA hairpin-binding protein-like"/>
    <property type="match status" value="1"/>
</dbReference>
<protein>
    <recommendedName>
        <fullName evidence="7">U6 small nuclear RNA (adenine-(43)-N(6))-methyltransferase</fullName>
        <ecNumber evidence="7">2.1.1.-</ecNumber>
    </recommendedName>
</protein>
<dbReference type="GO" id="GO:0007076">
    <property type="term" value="P:mitotic chromosome condensation"/>
    <property type="evidence" value="ECO:0007669"/>
    <property type="project" value="UniProtKB-ARBA"/>
</dbReference>
<evidence type="ECO:0000256" key="7">
    <source>
        <dbReference type="PIRNR" id="PIRNR037350"/>
    </source>
</evidence>
<dbReference type="SUPFAM" id="SSF53335">
    <property type="entry name" value="S-adenosyl-L-methionine-dependent methyltransferases"/>
    <property type="match status" value="1"/>
</dbReference>
<dbReference type="PANTHER" id="PTHR13393">
    <property type="entry name" value="SAM-DEPENDENT METHYLTRANSFERASE"/>
    <property type="match status" value="1"/>
</dbReference>
<keyword evidence="3 7" id="KW-0489">Methyltransferase</keyword>
<name>A0A8J2QFG9_9NEOP</name>
<dbReference type="Gene3D" id="1.10.8.1120">
    <property type="entry name" value="Histone RNA hairpin-binding protein RNA-binding domain"/>
    <property type="match status" value="1"/>
</dbReference>
<evidence type="ECO:0000256" key="6">
    <source>
        <dbReference type="ARBA" id="ARBA00022884"/>
    </source>
</evidence>
<evidence type="ECO:0000313" key="11">
    <source>
        <dbReference type="EMBL" id="CAG9561845.1"/>
    </source>
</evidence>
<dbReference type="OrthoDB" id="514248at2759"/>
<gene>
    <name evidence="11" type="ORF">DCHRY22_LOCUS3286</name>
</gene>
<feature type="region of interest" description="Disordered" evidence="9">
    <location>
        <begin position="359"/>
        <end position="480"/>
    </location>
</feature>
<feature type="binding site" evidence="8">
    <location>
        <position position="81"/>
    </location>
    <ligand>
        <name>S-adenosyl-L-methionine</name>
        <dbReference type="ChEBI" id="CHEBI:59789"/>
    </ligand>
</feature>
<feature type="compositionally biased region" description="Polar residues" evidence="9">
    <location>
        <begin position="381"/>
        <end position="424"/>
    </location>
</feature>
<comment type="similarity">
    <text evidence="2">Belongs to the SLBP family.</text>
</comment>
<sequence length="547" mass="63609">MALNKFMHPNNIYKTPPDFAKLAKTYKEFSDIAKMDVTGKVTIDFKDPHALRILTTCLLKSDFNLDVLIPEDRLVPTLPLRLNYILWIEDLMNFINKKESITGLDIGTGACAIYPLLAAVKNKWMMVGTETDKESLLKATENVQRNNLQNLITLKENPTKSIVDFMFADDHSQMFDFCMCNPPFYTNVQELWESRSPARPEPKNGFTGSPHELITEGGELQFCRKIIEESKLYKDRILIYTTMVGHKYNLKELVLDLKAESIKYTITEFCQGRVTRWGLAWTYQDYDLSKIDMPKDKSRKKNLPITITLPKPDESKTRTNSFDKMKAILQELKITYKVITKRNNELRLKIIAVSNTWSNQRRKRRLQKQMEEQSKKAKCEGNSTGQEMINDNDQNGTSTLISSVEKTTNDISQLDSQETTQNIRRATKEKMKSDSRESSSSRKKLKPNESDKPSKPAKKVMEVETDPATLQRRQKQIDYGKNTVGYHNYIKQVPIDQRTKDHPKTPDKYTKYSRRSWDMLIKLWRKKLHDYDTGIKQEYESDSEEEN</sequence>
<dbReference type="GO" id="GO:0008168">
    <property type="term" value="F:methyltransferase activity"/>
    <property type="evidence" value="ECO:0007669"/>
    <property type="project" value="UniProtKB-UniRule"/>
</dbReference>
<comment type="caution">
    <text evidence="11">The sequence shown here is derived from an EMBL/GenBank/DDBJ whole genome shotgun (WGS) entry which is preliminary data.</text>
</comment>
<evidence type="ECO:0000256" key="3">
    <source>
        <dbReference type="ARBA" id="ARBA00022603"/>
    </source>
</evidence>
<dbReference type="Proteomes" id="UP000789524">
    <property type="component" value="Unassembled WGS sequence"/>
</dbReference>
<feature type="domain" description="Histone RNA hairpin-binding protein RNA-binding" evidence="10">
    <location>
        <begin position="465"/>
        <end position="532"/>
    </location>
</feature>
<dbReference type="InterPro" id="IPR029344">
    <property type="entry name" value="SLBP_RNA_bind"/>
</dbReference>
<dbReference type="GO" id="GO:0070475">
    <property type="term" value="P:rRNA base methylation"/>
    <property type="evidence" value="ECO:0007669"/>
    <property type="project" value="TreeGrafter"/>
</dbReference>